<evidence type="ECO:0000256" key="1">
    <source>
        <dbReference type="SAM" id="Phobius"/>
    </source>
</evidence>
<gene>
    <name evidence="2" type="ORF">S03H2_49257</name>
</gene>
<dbReference type="AlphaFoldDB" id="X1JMJ0"/>
<name>X1JMJ0_9ZZZZ</name>
<keyword evidence="1" id="KW-1133">Transmembrane helix</keyword>
<reference evidence="2" key="1">
    <citation type="journal article" date="2014" name="Front. Microbiol.">
        <title>High frequency of phylogenetically diverse reductive dehalogenase-homologous genes in deep subseafloor sedimentary metagenomes.</title>
        <authorList>
            <person name="Kawai M."/>
            <person name="Futagami T."/>
            <person name="Toyoda A."/>
            <person name="Takaki Y."/>
            <person name="Nishi S."/>
            <person name="Hori S."/>
            <person name="Arai W."/>
            <person name="Tsubouchi T."/>
            <person name="Morono Y."/>
            <person name="Uchiyama I."/>
            <person name="Ito T."/>
            <person name="Fujiyama A."/>
            <person name="Inagaki F."/>
            <person name="Takami H."/>
        </authorList>
    </citation>
    <scope>NUCLEOTIDE SEQUENCE</scope>
    <source>
        <strain evidence="2">Expedition CK06-06</strain>
    </source>
</reference>
<dbReference type="EMBL" id="BARU01031111">
    <property type="protein sequence ID" value="GAH70978.1"/>
    <property type="molecule type" value="Genomic_DNA"/>
</dbReference>
<organism evidence="2">
    <name type="scientific">marine sediment metagenome</name>
    <dbReference type="NCBI Taxonomy" id="412755"/>
    <lineage>
        <taxon>unclassified sequences</taxon>
        <taxon>metagenomes</taxon>
        <taxon>ecological metagenomes</taxon>
    </lineage>
</organism>
<comment type="caution">
    <text evidence="2">The sequence shown here is derived from an EMBL/GenBank/DDBJ whole genome shotgun (WGS) entry which is preliminary data.</text>
</comment>
<evidence type="ECO:0000313" key="2">
    <source>
        <dbReference type="EMBL" id="GAH70978.1"/>
    </source>
</evidence>
<accession>X1JMJ0</accession>
<keyword evidence="1" id="KW-0472">Membrane</keyword>
<proteinExistence type="predicted"/>
<feature type="transmembrane region" description="Helical" evidence="1">
    <location>
        <begin position="6"/>
        <end position="27"/>
    </location>
</feature>
<sequence length="157" mass="17392">MDWVNAIGSISGIIALLALAFFAGKYINKIQNLGKTQDKCPIADVALKVDALWGMKDNLSAVMVKVDTLWKIYIEDSILRHSNPGEPVVLPVELKEEIKKLLDNDNYLSEMKEPTLLVIDRLGLQRFSAVAKETRTSLGQVLAEANSYVFSCLQGEP</sequence>
<keyword evidence="1" id="KW-0812">Transmembrane</keyword>
<protein>
    <submittedName>
        <fullName evidence="2">Uncharacterized protein</fullName>
    </submittedName>
</protein>